<dbReference type="Gene3D" id="3.10.129.10">
    <property type="entry name" value="Hotdog Thioesterase"/>
    <property type="match status" value="1"/>
</dbReference>
<name>A0ABM8XJA4_9BURK</name>
<evidence type="ECO:0000313" key="1">
    <source>
        <dbReference type="EMBL" id="CAG9180261.1"/>
    </source>
</evidence>
<accession>A0ABM8XJA4</accession>
<dbReference type="InterPro" id="IPR029069">
    <property type="entry name" value="HotDog_dom_sf"/>
</dbReference>
<protein>
    <recommendedName>
        <fullName evidence="3">3-hydroxylacyl-ACP dehydratase</fullName>
    </recommendedName>
</protein>
<dbReference type="RefSeq" id="WP_318036299.1">
    <property type="nucleotide sequence ID" value="NZ_CAJZAG010000009.1"/>
</dbReference>
<evidence type="ECO:0008006" key="3">
    <source>
        <dbReference type="Google" id="ProtNLM"/>
    </source>
</evidence>
<gene>
    <name evidence="1" type="ORF">LMG32289_04568</name>
</gene>
<keyword evidence="2" id="KW-1185">Reference proteome</keyword>
<sequence>MTMTFDTLPPVAEVVPHGGAMLLLDALVHADDDHCVARATVRATQLFVDAAGMPAWVGIEYMAQTIAAWAGVRNRRDGQPPAVGFLLGSRRYECDLSHFPLDAALIISVRPEMIGDNGLGQFACRIELDGREVARANVSVFQPADAQVYLQGQEV</sequence>
<comment type="caution">
    <text evidence="1">The sequence shown here is derived from an EMBL/GenBank/DDBJ whole genome shotgun (WGS) entry which is preliminary data.</text>
</comment>
<reference evidence="1 2" key="1">
    <citation type="submission" date="2021-08" db="EMBL/GenBank/DDBJ databases">
        <authorList>
            <person name="Peeters C."/>
        </authorList>
    </citation>
    <scope>NUCLEOTIDE SEQUENCE [LARGE SCALE GENOMIC DNA]</scope>
    <source>
        <strain evidence="1 2">LMG 32289</strain>
    </source>
</reference>
<dbReference type="EMBL" id="CAJZAG010000009">
    <property type="protein sequence ID" value="CAG9180261.1"/>
    <property type="molecule type" value="Genomic_DNA"/>
</dbReference>
<proteinExistence type="predicted"/>
<dbReference type="InterPro" id="IPR016776">
    <property type="entry name" value="ApeP-like_dehydratase"/>
</dbReference>
<dbReference type="Proteomes" id="UP000706525">
    <property type="component" value="Unassembled WGS sequence"/>
</dbReference>
<organism evidence="1 2">
    <name type="scientific">Cupriavidus pampae</name>
    <dbReference type="NCBI Taxonomy" id="659251"/>
    <lineage>
        <taxon>Bacteria</taxon>
        <taxon>Pseudomonadati</taxon>
        <taxon>Pseudomonadota</taxon>
        <taxon>Betaproteobacteria</taxon>
        <taxon>Burkholderiales</taxon>
        <taxon>Burkholderiaceae</taxon>
        <taxon>Cupriavidus</taxon>
    </lineage>
</organism>
<dbReference type="CDD" id="cd01289">
    <property type="entry name" value="FabA_like"/>
    <property type="match status" value="1"/>
</dbReference>
<evidence type="ECO:0000313" key="2">
    <source>
        <dbReference type="Proteomes" id="UP000706525"/>
    </source>
</evidence>
<dbReference type="Pfam" id="PF22817">
    <property type="entry name" value="ApeP-like"/>
    <property type="match status" value="1"/>
</dbReference>
<dbReference type="PIRSF" id="PIRSF020565">
    <property type="entry name" value="3Ho_Ac_ACP_DH_prd"/>
    <property type="match status" value="1"/>
</dbReference>
<dbReference type="SUPFAM" id="SSF54637">
    <property type="entry name" value="Thioesterase/thiol ester dehydrase-isomerase"/>
    <property type="match status" value="1"/>
</dbReference>